<accession>V4L620</accession>
<dbReference type="EMBL" id="KI517435">
    <property type="protein sequence ID" value="ESQ45790.1"/>
    <property type="molecule type" value="Genomic_DNA"/>
</dbReference>
<protein>
    <submittedName>
        <fullName evidence="1">Uncharacterized protein</fullName>
    </submittedName>
</protein>
<name>V4L620_EUTSA</name>
<organism evidence="1 2">
    <name type="scientific">Eutrema salsugineum</name>
    <name type="common">Saltwater cress</name>
    <name type="synonym">Sisymbrium salsugineum</name>
    <dbReference type="NCBI Taxonomy" id="72664"/>
    <lineage>
        <taxon>Eukaryota</taxon>
        <taxon>Viridiplantae</taxon>
        <taxon>Streptophyta</taxon>
        <taxon>Embryophyta</taxon>
        <taxon>Tracheophyta</taxon>
        <taxon>Spermatophyta</taxon>
        <taxon>Magnoliopsida</taxon>
        <taxon>eudicotyledons</taxon>
        <taxon>Gunneridae</taxon>
        <taxon>Pentapetalae</taxon>
        <taxon>rosids</taxon>
        <taxon>malvids</taxon>
        <taxon>Brassicales</taxon>
        <taxon>Brassicaceae</taxon>
        <taxon>Eutremeae</taxon>
        <taxon>Eutrema</taxon>
    </lineage>
</organism>
<keyword evidence="2" id="KW-1185">Reference proteome</keyword>
<dbReference type="AlphaFoldDB" id="V4L620"/>
<evidence type="ECO:0000313" key="2">
    <source>
        <dbReference type="Proteomes" id="UP000030689"/>
    </source>
</evidence>
<proteinExistence type="predicted"/>
<dbReference type="Gramene" id="ESQ45790">
    <property type="protein sequence ID" value="ESQ45790"/>
    <property type="gene ID" value="EUTSA_v10011013mg"/>
</dbReference>
<gene>
    <name evidence="1" type="ORF">EUTSA_v10011013mg</name>
</gene>
<dbReference type="GO" id="GO:0010102">
    <property type="term" value="P:lateral root morphogenesis"/>
    <property type="evidence" value="ECO:0007669"/>
    <property type="project" value="EnsemblPlants"/>
</dbReference>
<evidence type="ECO:0000313" key="1">
    <source>
        <dbReference type="EMBL" id="ESQ45790.1"/>
    </source>
</evidence>
<dbReference type="Proteomes" id="UP000030689">
    <property type="component" value="Unassembled WGS sequence"/>
</dbReference>
<dbReference type="GO" id="GO:0010038">
    <property type="term" value="P:response to metal ion"/>
    <property type="evidence" value="ECO:0007669"/>
    <property type="project" value="EnsemblPlants"/>
</dbReference>
<dbReference type="GO" id="GO:0010249">
    <property type="term" value="P:auxin conjugate metabolic process"/>
    <property type="evidence" value="ECO:0007669"/>
    <property type="project" value="EnsemblPlants"/>
</dbReference>
<dbReference type="OMA" id="FWIQCLR"/>
<reference evidence="1 2" key="1">
    <citation type="journal article" date="2013" name="Front. Plant Sci.">
        <title>The Reference Genome of the Halophytic Plant Eutrema salsugineum.</title>
        <authorList>
            <person name="Yang R."/>
            <person name="Jarvis D.E."/>
            <person name="Chen H."/>
            <person name="Beilstein M.A."/>
            <person name="Grimwood J."/>
            <person name="Jenkins J."/>
            <person name="Shu S."/>
            <person name="Prochnik S."/>
            <person name="Xin M."/>
            <person name="Ma C."/>
            <person name="Schmutz J."/>
            <person name="Wing R.A."/>
            <person name="Mitchell-Olds T."/>
            <person name="Schumaker K.S."/>
            <person name="Wang X."/>
        </authorList>
    </citation>
    <scope>NUCLEOTIDE SEQUENCE [LARGE SCALE GENOMIC DNA]</scope>
</reference>
<dbReference type="STRING" id="72664.V4L620"/>
<sequence>MSKRKIYEVSSSKDSEMEKSFLKESGLMASQRLDTDKDLLKASSFLSLYNGGPIVHPTQGRLSQYSPSCHMMDYIVHAMNRSLCNNFYFKRANPNYHPYILRLYFGVLFWIQCLRAGNDVNALSHKQHQFLNRFLDNHPPESLPVPNPLLALFTTLGKVYPSVPVKPGPARREHFMRRDLVEMHILPNIPGIFALLEDLNRLFTQDPPVYPKLGKHIPVKEDTVSTFGYHTFGLDDDDQWFLVSPGLQYKCEADQSLNEAFAERYPSFDFVPTAATDKLTSISSFLHMKRSVAWFNQVKEVAISAASYFDGSCTLSDCSPHGTAANQVVVCLTNPKHPPETPRCSADERSLYEFGYRLKSTAHNLPPLTQAAAAYSQTHIRMFSNHPCLASFGSKTANNGPFWNIRPIGSSVTDESSFYSIPMMVNRAMKTKRPSM</sequence>
<dbReference type="eggNOG" id="ENOG502SKAP">
    <property type="taxonomic scope" value="Eukaryota"/>
</dbReference>
<dbReference type="KEGG" id="eus:EUTSA_v10011013mg"/>